<gene>
    <name evidence="1" type="ORF">GCM10010833_34020</name>
</gene>
<name>A0ABQ1JVU2_9SPHN</name>
<keyword evidence="2" id="KW-1185">Reference proteome</keyword>
<evidence type="ECO:0000313" key="2">
    <source>
        <dbReference type="Proteomes" id="UP000614261"/>
    </source>
</evidence>
<accession>A0ABQ1JVU2</accession>
<dbReference type="Proteomes" id="UP000614261">
    <property type="component" value="Unassembled WGS sequence"/>
</dbReference>
<sequence length="108" mass="11344">MSEFLAAAKVRGAMPPGEVDFLAPAARASKLAVTVARANTQSATFRILTMQDRNECHDPVLVPLSVAFPARVHTVMASYAVVVILCAVCAERSGQMSSDLVLAAASNL</sequence>
<organism evidence="1 2">
    <name type="scientific">Blastomonas aquatica</name>
    <dbReference type="NCBI Taxonomy" id="1510276"/>
    <lineage>
        <taxon>Bacteria</taxon>
        <taxon>Pseudomonadati</taxon>
        <taxon>Pseudomonadota</taxon>
        <taxon>Alphaproteobacteria</taxon>
        <taxon>Sphingomonadales</taxon>
        <taxon>Sphingomonadaceae</taxon>
        <taxon>Blastomonas</taxon>
    </lineage>
</organism>
<comment type="caution">
    <text evidence="1">The sequence shown here is derived from an EMBL/GenBank/DDBJ whole genome shotgun (WGS) entry which is preliminary data.</text>
</comment>
<evidence type="ECO:0000313" key="1">
    <source>
        <dbReference type="EMBL" id="GGB75994.1"/>
    </source>
</evidence>
<protein>
    <submittedName>
        <fullName evidence="1">Uncharacterized protein</fullName>
    </submittedName>
</protein>
<reference evidence="2" key="1">
    <citation type="journal article" date="2019" name="Int. J. Syst. Evol. Microbiol.">
        <title>The Global Catalogue of Microorganisms (GCM) 10K type strain sequencing project: providing services to taxonomists for standard genome sequencing and annotation.</title>
        <authorList>
            <consortium name="The Broad Institute Genomics Platform"/>
            <consortium name="The Broad Institute Genome Sequencing Center for Infectious Disease"/>
            <person name="Wu L."/>
            <person name="Ma J."/>
        </authorList>
    </citation>
    <scope>NUCLEOTIDE SEQUENCE [LARGE SCALE GENOMIC DNA]</scope>
    <source>
        <strain evidence="2">CGMCC 1.12851</strain>
    </source>
</reference>
<dbReference type="EMBL" id="BMGD01000009">
    <property type="protein sequence ID" value="GGB75994.1"/>
    <property type="molecule type" value="Genomic_DNA"/>
</dbReference>
<proteinExistence type="predicted"/>